<gene>
    <name evidence="2" type="ORF">M408DRAFT_21431</name>
</gene>
<feature type="compositionally biased region" description="Basic and acidic residues" evidence="1">
    <location>
        <begin position="85"/>
        <end position="97"/>
    </location>
</feature>
<reference evidence="2 3" key="1">
    <citation type="submission" date="2014-04" db="EMBL/GenBank/DDBJ databases">
        <authorList>
            <consortium name="DOE Joint Genome Institute"/>
            <person name="Kuo A."/>
            <person name="Zuccaro A."/>
            <person name="Kohler A."/>
            <person name="Nagy L.G."/>
            <person name="Floudas D."/>
            <person name="Copeland A."/>
            <person name="Barry K.W."/>
            <person name="Cichocki N."/>
            <person name="Veneault-Fourrey C."/>
            <person name="LaButti K."/>
            <person name="Lindquist E.A."/>
            <person name="Lipzen A."/>
            <person name="Lundell T."/>
            <person name="Morin E."/>
            <person name="Murat C."/>
            <person name="Sun H."/>
            <person name="Tunlid A."/>
            <person name="Henrissat B."/>
            <person name="Grigoriev I.V."/>
            <person name="Hibbett D.S."/>
            <person name="Martin F."/>
            <person name="Nordberg H.P."/>
            <person name="Cantor M.N."/>
            <person name="Hua S.X."/>
        </authorList>
    </citation>
    <scope>NUCLEOTIDE SEQUENCE [LARGE SCALE GENOMIC DNA]</scope>
    <source>
        <strain evidence="2 3">MAFF 305830</strain>
    </source>
</reference>
<feature type="region of interest" description="Disordered" evidence="1">
    <location>
        <begin position="138"/>
        <end position="172"/>
    </location>
</feature>
<feature type="region of interest" description="Disordered" evidence="1">
    <location>
        <begin position="83"/>
        <end position="105"/>
    </location>
</feature>
<evidence type="ECO:0000256" key="1">
    <source>
        <dbReference type="SAM" id="MobiDB-lite"/>
    </source>
</evidence>
<dbReference type="EMBL" id="KN824282">
    <property type="protein sequence ID" value="KIM31386.1"/>
    <property type="molecule type" value="Genomic_DNA"/>
</dbReference>
<proteinExistence type="predicted"/>
<organism evidence="2 3">
    <name type="scientific">Serendipita vermifera MAFF 305830</name>
    <dbReference type="NCBI Taxonomy" id="933852"/>
    <lineage>
        <taxon>Eukaryota</taxon>
        <taxon>Fungi</taxon>
        <taxon>Dikarya</taxon>
        <taxon>Basidiomycota</taxon>
        <taxon>Agaricomycotina</taxon>
        <taxon>Agaricomycetes</taxon>
        <taxon>Sebacinales</taxon>
        <taxon>Serendipitaceae</taxon>
        <taxon>Serendipita</taxon>
    </lineage>
</organism>
<protein>
    <submittedName>
        <fullName evidence="2">Uncharacterized protein</fullName>
    </submittedName>
</protein>
<evidence type="ECO:0000313" key="2">
    <source>
        <dbReference type="EMBL" id="KIM31386.1"/>
    </source>
</evidence>
<dbReference type="HOGENOM" id="CLU_1556215_0_0_1"/>
<dbReference type="Proteomes" id="UP000054097">
    <property type="component" value="Unassembled WGS sequence"/>
</dbReference>
<feature type="compositionally biased region" description="Basic and acidic residues" evidence="1">
    <location>
        <begin position="143"/>
        <end position="152"/>
    </location>
</feature>
<feature type="compositionally biased region" description="Polar residues" evidence="1">
    <location>
        <begin position="153"/>
        <end position="164"/>
    </location>
</feature>
<sequence>MSVSIKYLQEIILACAFTSVSIHLLNQRRDVQAEQLRYSAQVGALEDVVQRLRAGELVSDAELGKIRRRVDLLKREGTVANPKSVEQKESIVKRPEPTKTVSDEQIFSEWNKAMKEASEEPARSPSLLRALFSSPTINQDNVLNKERLDTSSDTRGQTTAQHGQTAKKPIFY</sequence>
<dbReference type="AlphaFoldDB" id="A0A0C3BIP6"/>
<name>A0A0C3BIP6_SERVB</name>
<reference evidence="3" key="2">
    <citation type="submission" date="2015-01" db="EMBL/GenBank/DDBJ databases">
        <title>Evolutionary Origins and Diversification of the Mycorrhizal Mutualists.</title>
        <authorList>
            <consortium name="DOE Joint Genome Institute"/>
            <consortium name="Mycorrhizal Genomics Consortium"/>
            <person name="Kohler A."/>
            <person name="Kuo A."/>
            <person name="Nagy L.G."/>
            <person name="Floudas D."/>
            <person name="Copeland A."/>
            <person name="Barry K.W."/>
            <person name="Cichocki N."/>
            <person name="Veneault-Fourrey C."/>
            <person name="LaButti K."/>
            <person name="Lindquist E.A."/>
            <person name="Lipzen A."/>
            <person name="Lundell T."/>
            <person name="Morin E."/>
            <person name="Murat C."/>
            <person name="Riley R."/>
            <person name="Ohm R."/>
            <person name="Sun H."/>
            <person name="Tunlid A."/>
            <person name="Henrissat B."/>
            <person name="Grigoriev I.V."/>
            <person name="Hibbett D.S."/>
            <person name="Martin F."/>
        </authorList>
    </citation>
    <scope>NUCLEOTIDE SEQUENCE [LARGE SCALE GENOMIC DNA]</scope>
    <source>
        <strain evidence="3">MAFF 305830</strain>
    </source>
</reference>
<accession>A0A0C3BIP6</accession>
<evidence type="ECO:0000313" key="3">
    <source>
        <dbReference type="Proteomes" id="UP000054097"/>
    </source>
</evidence>
<keyword evidence="3" id="KW-1185">Reference proteome</keyword>
<dbReference type="OrthoDB" id="2596179at2759"/>